<dbReference type="PANTHER" id="PTHR31126:SF72">
    <property type="entry name" value="DUAL SPECIFICITY PROTEIN PHOSPHATASE TPBA"/>
    <property type="match status" value="1"/>
</dbReference>
<evidence type="ECO:0000313" key="6">
    <source>
        <dbReference type="Proteomes" id="UP000268229"/>
    </source>
</evidence>
<evidence type="ECO:0000256" key="3">
    <source>
        <dbReference type="SAM" id="SignalP"/>
    </source>
</evidence>
<dbReference type="Pfam" id="PF22784">
    <property type="entry name" value="PTP-SAK"/>
    <property type="match status" value="1"/>
</dbReference>
<dbReference type="Gene3D" id="3.90.190.10">
    <property type="entry name" value="Protein tyrosine phosphatase superfamily"/>
    <property type="match status" value="1"/>
</dbReference>
<sequence>MRITLSILVLTLSCFARAEQLPAGTNTKPLGWATVVKRDANLYRVDHLLFRSEQPVNDDVATIEKLGIKSVVNLRFFDRNNNDTLLANRNIALINSPLLTWRIRPQDIAQTLFLIEQQQKKGPVLVHCYHGADRTGLISGMYRIVYHGWTVDQAKAEMLQGPYGFHSIWKNIESLFSHDTVEQVKIHLKALREQSKNN</sequence>
<dbReference type="InterPro" id="IPR029021">
    <property type="entry name" value="Prot-tyrosine_phosphatase-like"/>
</dbReference>
<dbReference type="OrthoDB" id="9814896at2"/>
<dbReference type="PROSITE" id="PS50056">
    <property type="entry name" value="TYR_PHOSPHATASE_2"/>
    <property type="match status" value="1"/>
</dbReference>
<dbReference type="PANTHER" id="PTHR31126">
    <property type="entry name" value="TYROSINE-PROTEIN PHOSPHATASE"/>
    <property type="match status" value="1"/>
</dbReference>
<dbReference type="InterPro" id="IPR000387">
    <property type="entry name" value="Tyr_Pase_dom"/>
</dbReference>
<dbReference type="STRING" id="326522.BWD08_02495"/>
<dbReference type="SUPFAM" id="SSF52799">
    <property type="entry name" value="(Phosphotyrosine protein) phosphatases II"/>
    <property type="match status" value="1"/>
</dbReference>
<feature type="chain" id="PRO_5030037465" evidence="3">
    <location>
        <begin position="19"/>
        <end position="198"/>
    </location>
</feature>
<comment type="similarity">
    <text evidence="1">Belongs to the protein-tyrosine phosphatase family.</text>
</comment>
<dbReference type="GO" id="GO:0016791">
    <property type="term" value="F:phosphatase activity"/>
    <property type="evidence" value="ECO:0007669"/>
    <property type="project" value="TreeGrafter"/>
</dbReference>
<dbReference type="Proteomes" id="UP000268229">
    <property type="component" value="Chromosome"/>
</dbReference>
<gene>
    <name evidence="5" type="ORF">NCTC12227_00553</name>
</gene>
<protein>
    <submittedName>
        <fullName evidence="5">Protein tyrosine/serine phosphatase</fullName>
    </submittedName>
</protein>
<dbReference type="AlphaFoldDB" id="A0A1X3CMK9"/>
<dbReference type="RefSeq" id="WP_085389545.1">
    <property type="nucleotide sequence ID" value="NZ_JBGNXI010000012.1"/>
</dbReference>
<dbReference type="PROSITE" id="PS00383">
    <property type="entry name" value="TYR_PHOSPHATASE_1"/>
    <property type="match status" value="1"/>
</dbReference>
<dbReference type="InterPro" id="IPR016130">
    <property type="entry name" value="Tyr_Pase_AS"/>
</dbReference>
<accession>A0A1X3CMK9</accession>
<reference evidence="5 6" key="1">
    <citation type="submission" date="2018-12" db="EMBL/GenBank/DDBJ databases">
        <authorList>
            <consortium name="Pathogen Informatics"/>
        </authorList>
    </citation>
    <scope>NUCLEOTIDE SEQUENCE [LARGE SCALE GENOMIC DNA]</scope>
    <source>
        <strain evidence="5 6">NCTC12227</strain>
    </source>
</reference>
<keyword evidence="2" id="KW-0378">Hydrolase</keyword>
<feature type="domain" description="Tyrosine specific protein phosphatases" evidence="4">
    <location>
        <begin position="106"/>
        <end position="154"/>
    </location>
</feature>
<evidence type="ECO:0000313" key="5">
    <source>
        <dbReference type="EMBL" id="VEJ20838.1"/>
    </source>
</evidence>
<evidence type="ECO:0000256" key="1">
    <source>
        <dbReference type="ARBA" id="ARBA00009580"/>
    </source>
</evidence>
<dbReference type="InterPro" id="IPR057023">
    <property type="entry name" value="PTP-SAK"/>
</dbReference>
<evidence type="ECO:0000256" key="2">
    <source>
        <dbReference type="ARBA" id="ARBA00022801"/>
    </source>
</evidence>
<evidence type="ECO:0000259" key="4">
    <source>
        <dbReference type="PROSITE" id="PS50056"/>
    </source>
</evidence>
<feature type="signal peptide" evidence="3">
    <location>
        <begin position="1"/>
        <end position="18"/>
    </location>
</feature>
<keyword evidence="6" id="KW-1185">Reference proteome</keyword>
<name>A0A1X3CMK9_9NEIS</name>
<proteinExistence type="inferred from homology"/>
<dbReference type="EMBL" id="LR134516">
    <property type="protein sequence ID" value="VEJ20838.1"/>
    <property type="molecule type" value="Genomic_DNA"/>
</dbReference>
<organism evidence="5 6">
    <name type="scientific">Neisseria animaloris</name>
    <dbReference type="NCBI Taxonomy" id="326522"/>
    <lineage>
        <taxon>Bacteria</taxon>
        <taxon>Pseudomonadati</taxon>
        <taxon>Pseudomonadota</taxon>
        <taxon>Betaproteobacteria</taxon>
        <taxon>Neisseriales</taxon>
        <taxon>Neisseriaceae</taxon>
        <taxon>Neisseria</taxon>
    </lineage>
</organism>
<dbReference type="KEGG" id="nani:NCTC12227_00553"/>
<keyword evidence="3" id="KW-0732">Signal</keyword>